<sequence>MLAEAHGGGAVSGRRSLQAEAPALRRRRCEMDHVCNGYIWRCLLRSQRSQPRVITIAAERIRQNVDASVEPETATSMPRRLRELTRPMLENVSPTTRLHACPRSGLLARFSVRCLHSLLPGRRPGPGKMRKEGAPKS</sequence>
<evidence type="ECO:0000313" key="1">
    <source>
        <dbReference type="EMBL" id="OLP79766.1"/>
    </source>
</evidence>
<dbReference type="Proteomes" id="UP000186817">
    <property type="component" value="Unassembled WGS sequence"/>
</dbReference>
<keyword evidence="2" id="KW-1185">Reference proteome</keyword>
<evidence type="ECO:0000313" key="2">
    <source>
        <dbReference type="Proteomes" id="UP000186817"/>
    </source>
</evidence>
<gene>
    <name evidence="1" type="ORF">AK812_SmicGene39915</name>
</gene>
<reference evidence="1 2" key="1">
    <citation type="submission" date="2016-02" db="EMBL/GenBank/DDBJ databases">
        <title>Genome analysis of coral dinoflagellate symbionts highlights evolutionary adaptations to a symbiotic lifestyle.</title>
        <authorList>
            <person name="Aranda M."/>
            <person name="Li Y."/>
            <person name="Liew Y.J."/>
            <person name="Baumgarten S."/>
            <person name="Simakov O."/>
            <person name="Wilson M."/>
            <person name="Piel J."/>
            <person name="Ashoor H."/>
            <person name="Bougouffa S."/>
            <person name="Bajic V.B."/>
            <person name="Ryu T."/>
            <person name="Ravasi T."/>
            <person name="Bayer T."/>
            <person name="Micklem G."/>
            <person name="Kim H."/>
            <person name="Bhak J."/>
            <person name="Lajeunesse T.C."/>
            <person name="Voolstra C.R."/>
        </authorList>
    </citation>
    <scope>NUCLEOTIDE SEQUENCE [LARGE SCALE GENOMIC DNA]</scope>
    <source>
        <strain evidence="1 2">CCMP2467</strain>
    </source>
</reference>
<comment type="caution">
    <text evidence="1">The sequence shown here is derived from an EMBL/GenBank/DDBJ whole genome shotgun (WGS) entry which is preliminary data.</text>
</comment>
<proteinExistence type="predicted"/>
<dbReference type="AlphaFoldDB" id="A0A1Q9CA20"/>
<protein>
    <submittedName>
        <fullName evidence="1">Uncharacterized protein</fullName>
    </submittedName>
</protein>
<accession>A0A1Q9CA20</accession>
<dbReference type="EMBL" id="LSRX01001449">
    <property type="protein sequence ID" value="OLP79766.1"/>
    <property type="molecule type" value="Genomic_DNA"/>
</dbReference>
<organism evidence="1 2">
    <name type="scientific">Symbiodinium microadriaticum</name>
    <name type="common">Dinoflagellate</name>
    <name type="synonym">Zooxanthella microadriatica</name>
    <dbReference type="NCBI Taxonomy" id="2951"/>
    <lineage>
        <taxon>Eukaryota</taxon>
        <taxon>Sar</taxon>
        <taxon>Alveolata</taxon>
        <taxon>Dinophyceae</taxon>
        <taxon>Suessiales</taxon>
        <taxon>Symbiodiniaceae</taxon>
        <taxon>Symbiodinium</taxon>
    </lineage>
</organism>
<name>A0A1Q9CA20_SYMMI</name>